<dbReference type="InterPro" id="IPR042099">
    <property type="entry name" value="ANL_N_sf"/>
</dbReference>
<feature type="domain" description="AMP-binding enzyme C-terminal" evidence="4">
    <location>
        <begin position="447"/>
        <end position="521"/>
    </location>
</feature>
<dbReference type="InterPro" id="IPR000873">
    <property type="entry name" value="AMP-dep_synth/lig_dom"/>
</dbReference>
<evidence type="ECO:0000259" key="3">
    <source>
        <dbReference type="Pfam" id="PF00501"/>
    </source>
</evidence>
<dbReference type="PANTHER" id="PTHR45527:SF1">
    <property type="entry name" value="FATTY ACID SYNTHASE"/>
    <property type="match status" value="1"/>
</dbReference>
<name>A0ABW1F6E9_9ACTN</name>
<feature type="region of interest" description="Disordered" evidence="1">
    <location>
        <begin position="546"/>
        <end position="572"/>
    </location>
</feature>
<organism evidence="5 6">
    <name type="scientific">Kitasatospora aburaviensis</name>
    <dbReference type="NCBI Taxonomy" id="67265"/>
    <lineage>
        <taxon>Bacteria</taxon>
        <taxon>Bacillati</taxon>
        <taxon>Actinomycetota</taxon>
        <taxon>Actinomycetes</taxon>
        <taxon>Kitasatosporales</taxon>
        <taxon>Streptomycetaceae</taxon>
        <taxon>Kitasatospora</taxon>
    </lineage>
</organism>
<feature type="compositionally biased region" description="Gly residues" evidence="1">
    <location>
        <begin position="546"/>
        <end position="567"/>
    </location>
</feature>
<evidence type="ECO:0000313" key="5">
    <source>
        <dbReference type="EMBL" id="MFC5889469.1"/>
    </source>
</evidence>
<accession>A0ABW1F6E9</accession>
<dbReference type="Gene3D" id="3.30.300.30">
    <property type="match status" value="1"/>
</dbReference>
<evidence type="ECO:0000259" key="4">
    <source>
        <dbReference type="Pfam" id="PF13193"/>
    </source>
</evidence>
<dbReference type="InterPro" id="IPR020845">
    <property type="entry name" value="AMP-binding_CS"/>
</dbReference>
<proteinExistence type="predicted"/>
<dbReference type="PROSITE" id="PS00455">
    <property type="entry name" value="AMP_BINDING"/>
    <property type="match status" value="1"/>
</dbReference>
<sequence length="716" mass="75262">MGWDAEPAGRGGTLHGRFEEQARQSPGAVAVRCGTRELTYGELDERADRLARHLVAQGLEPGGRAAVALGRGTEVFVALLAVLKAGGAYVPLEPGAPDALLRHVLADADPVLVVTEEAHRVRLTDTGGRAVVCPDSAAEQIAAMPAGPPPVATGPDDLACLFFTSGSTGLPRGALIEHRNLLAAHRGWREVYGLRTADRILQTASLEFDVFTADWIRALCTGATLVVTPRNLTLDRTADIADLPALVAAERITVLELNVRTARRLYDHLAAAGGSLPGVRLVTVGAEKWYLDEQLGLQRLLGAGTRVLNVYGLAEASVDSTYFDAAGATGGEGSERVSLVGRPFPGARVYVLGPEGSPAAPGEVGEIAVAGPGLGRGYVNRPEETERRFVPAAFDPDMRVLLTGDLGRIREDGVLEFTARAEGVVGPTERVRAAGVLRRVTEAARAEGLLRSHPAVREAAVAEVEPDPGRRALVGYAVTAPGAGEPDAWSLSALLAEELPAGEAPAAVVALPALPRTRAGKLDRTALPLPAPRDYFSFAASMGGSAPTGGKAGRLGGKAGRGGGKAGTGRSDEDVPISGCGWLVVALPVALLAWLLTHGLWPGSTDVSAVPGPYAGWFRVLYLFEWVSFGLGVAWLLAGARAIARLGRPLGLSVAAHVSVFWLLASWWPQDNLYRTSSPTDWQRQALLVSVFNIALMVAAAIVVRFLVWRPPTGRK</sequence>
<dbReference type="Gene3D" id="3.40.50.12780">
    <property type="entry name" value="N-terminal domain of ligase-like"/>
    <property type="match status" value="1"/>
</dbReference>
<dbReference type="Pfam" id="PF00501">
    <property type="entry name" value="AMP-binding"/>
    <property type="match status" value="1"/>
</dbReference>
<evidence type="ECO:0000313" key="6">
    <source>
        <dbReference type="Proteomes" id="UP001596067"/>
    </source>
</evidence>
<feature type="transmembrane region" description="Helical" evidence="2">
    <location>
        <begin position="616"/>
        <end position="638"/>
    </location>
</feature>
<reference evidence="6" key="1">
    <citation type="journal article" date="2019" name="Int. J. Syst. Evol. Microbiol.">
        <title>The Global Catalogue of Microorganisms (GCM) 10K type strain sequencing project: providing services to taxonomists for standard genome sequencing and annotation.</title>
        <authorList>
            <consortium name="The Broad Institute Genomics Platform"/>
            <consortium name="The Broad Institute Genome Sequencing Center for Infectious Disease"/>
            <person name="Wu L."/>
            <person name="Ma J."/>
        </authorList>
    </citation>
    <scope>NUCLEOTIDE SEQUENCE [LARGE SCALE GENOMIC DNA]</scope>
    <source>
        <strain evidence="6">CGMCC 4.1469</strain>
    </source>
</reference>
<evidence type="ECO:0000256" key="2">
    <source>
        <dbReference type="SAM" id="Phobius"/>
    </source>
</evidence>
<feature type="domain" description="AMP-dependent synthetase/ligase" evidence="3">
    <location>
        <begin position="18"/>
        <end position="378"/>
    </location>
</feature>
<keyword evidence="6" id="KW-1185">Reference proteome</keyword>
<gene>
    <name evidence="5" type="ORF">ACFP0N_31335</name>
</gene>
<dbReference type="PANTHER" id="PTHR45527">
    <property type="entry name" value="NONRIBOSOMAL PEPTIDE SYNTHETASE"/>
    <property type="match status" value="1"/>
</dbReference>
<keyword evidence="2" id="KW-1133">Transmembrane helix</keyword>
<protein>
    <submittedName>
        <fullName evidence="5">Amino acid adenylation domain-containing protein</fullName>
    </submittedName>
</protein>
<keyword evidence="2" id="KW-0812">Transmembrane</keyword>
<dbReference type="RefSeq" id="WP_313762145.1">
    <property type="nucleotide sequence ID" value="NZ_JBHSOD010000057.1"/>
</dbReference>
<feature type="transmembrane region" description="Helical" evidence="2">
    <location>
        <begin position="688"/>
        <end position="708"/>
    </location>
</feature>
<dbReference type="SUPFAM" id="SSF56801">
    <property type="entry name" value="Acetyl-CoA synthetase-like"/>
    <property type="match status" value="1"/>
</dbReference>
<feature type="transmembrane region" description="Helical" evidence="2">
    <location>
        <begin position="575"/>
        <end position="596"/>
    </location>
</feature>
<dbReference type="Proteomes" id="UP001596067">
    <property type="component" value="Unassembled WGS sequence"/>
</dbReference>
<dbReference type="CDD" id="cd05930">
    <property type="entry name" value="A_NRPS"/>
    <property type="match status" value="1"/>
</dbReference>
<dbReference type="InterPro" id="IPR025110">
    <property type="entry name" value="AMP-bd_C"/>
</dbReference>
<comment type="caution">
    <text evidence="5">The sequence shown here is derived from an EMBL/GenBank/DDBJ whole genome shotgun (WGS) entry which is preliminary data.</text>
</comment>
<dbReference type="EMBL" id="JBHSOD010000057">
    <property type="protein sequence ID" value="MFC5889469.1"/>
    <property type="molecule type" value="Genomic_DNA"/>
</dbReference>
<keyword evidence="2" id="KW-0472">Membrane</keyword>
<evidence type="ECO:0000256" key="1">
    <source>
        <dbReference type="SAM" id="MobiDB-lite"/>
    </source>
</evidence>
<feature type="transmembrane region" description="Helical" evidence="2">
    <location>
        <begin position="650"/>
        <end position="668"/>
    </location>
</feature>
<dbReference type="Pfam" id="PF13193">
    <property type="entry name" value="AMP-binding_C"/>
    <property type="match status" value="1"/>
</dbReference>
<dbReference type="InterPro" id="IPR045851">
    <property type="entry name" value="AMP-bd_C_sf"/>
</dbReference>